<dbReference type="OrthoDB" id="2801263at2759"/>
<evidence type="ECO:0000313" key="2">
    <source>
        <dbReference type="Proteomes" id="UP000015241"/>
    </source>
</evidence>
<dbReference type="InParanoid" id="S8F0G1"/>
<accession>S8F0G1</accession>
<protein>
    <recommendedName>
        <fullName evidence="3">CxC1-like cysteine cluster associated with KDZ transposases domain-containing protein</fullName>
    </recommendedName>
</protein>
<dbReference type="Proteomes" id="UP000015241">
    <property type="component" value="Unassembled WGS sequence"/>
</dbReference>
<dbReference type="STRING" id="743788.S8F0G1"/>
<dbReference type="eggNOG" id="ENOG502SKEZ">
    <property type="taxonomic scope" value="Eukaryota"/>
</dbReference>
<evidence type="ECO:0008006" key="3">
    <source>
        <dbReference type="Google" id="ProtNLM"/>
    </source>
</evidence>
<sequence>DIFVDVYKRGFKHVASSYPNATLLSNGFIGSSPQKPTVAVSLQTLNAYRQLHRACPRLSVQAFVKGLCYIHQVALRKHLIKQFSDAYDVYLELNYRVDSLVASALGRDLPDWRMLNACTPCLYKLSNEPTLKYSLLVTMDGNQSLKLVDETFRHGSLREDGRAARTDIWLSRAEVDRFKDEVGAPVCLTVGCVTPLICIFPSRKLSMPCLKC</sequence>
<organism evidence="1 2">
    <name type="scientific">Fomitopsis schrenkii</name>
    <name type="common">Brown rot fungus</name>
    <dbReference type="NCBI Taxonomy" id="2126942"/>
    <lineage>
        <taxon>Eukaryota</taxon>
        <taxon>Fungi</taxon>
        <taxon>Dikarya</taxon>
        <taxon>Basidiomycota</taxon>
        <taxon>Agaricomycotina</taxon>
        <taxon>Agaricomycetes</taxon>
        <taxon>Polyporales</taxon>
        <taxon>Fomitopsis</taxon>
    </lineage>
</organism>
<reference evidence="1 2" key="1">
    <citation type="journal article" date="2012" name="Science">
        <title>The Paleozoic origin of enzymatic lignin decomposition reconstructed from 31 fungal genomes.</title>
        <authorList>
            <person name="Floudas D."/>
            <person name="Binder M."/>
            <person name="Riley R."/>
            <person name="Barry K."/>
            <person name="Blanchette R.A."/>
            <person name="Henrissat B."/>
            <person name="Martinez A.T."/>
            <person name="Otillar R."/>
            <person name="Spatafora J.W."/>
            <person name="Yadav J.S."/>
            <person name="Aerts A."/>
            <person name="Benoit I."/>
            <person name="Boyd A."/>
            <person name="Carlson A."/>
            <person name="Copeland A."/>
            <person name="Coutinho P.M."/>
            <person name="de Vries R.P."/>
            <person name="Ferreira P."/>
            <person name="Findley K."/>
            <person name="Foster B."/>
            <person name="Gaskell J."/>
            <person name="Glotzer D."/>
            <person name="Gorecki P."/>
            <person name="Heitman J."/>
            <person name="Hesse C."/>
            <person name="Hori C."/>
            <person name="Igarashi K."/>
            <person name="Jurgens J.A."/>
            <person name="Kallen N."/>
            <person name="Kersten P."/>
            <person name="Kohler A."/>
            <person name="Kuees U."/>
            <person name="Kumar T.K.A."/>
            <person name="Kuo A."/>
            <person name="LaButti K."/>
            <person name="Larrondo L.F."/>
            <person name="Lindquist E."/>
            <person name="Ling A."/>
            <person name="Lombard V."/>
            <person name="Lucas S."/>
            <person name="Lundell T."/>
            <person name="Martin R."/>
            <person name="McLaughlin D.J."/>
            <person name="Morgenstern I."/>
            <person name="Morin E."/>
            <person name="Murat C."/>
            <person name="Nagy L.G."/>
            <person name="Nolan M."/>
            <person name="Ohm R.A."/>
            <person name="Patyshakuliyeva A."/>
            <person name="Rokas A."/>
            <person name="Ruiz-Duenas F.J."/>
            <person name="Sabat G."/>
            <person name="Salamov A."/>
            <person name="Samejima M."/>
            <person name="Schmutz J."/>
            <person name="Slot J.C."/>
            <person name="St John F."/>
            <person name="Stenlid J."/>
            <person name="Sun H."/>
            <person name="Sun S."/>
            <person name="Syed K."/>
            <person name="Tsang A."/>
            <person name="Wiebenga A."/>
            <person name="Young D."/>
            <person name="Pisabarro A."/>
            <person name="Eastwood D.C."/>
            <person name="Martin F."/>
            <person name="Cullen D."/>
            <person name="Grigoriev I.V."/>
            <person name="Hibbett D.S."/>
        </authorList>
    </citation>
    <scope>NUCLEOTIDE SEQUENCE</scope>
    <source>
        <strain evidence="2">FP-58527</strain>
    </source>
</reference>
<gene>
    <name evidence="1" type="ORF">FOMPIDRAFT_1137670</name>
</gene>
<dbReference type="AlphaFoldDB" id="S8F0G1"/>
<keyword evidence="2" id="KW-1185">Reference proteome</keyword>
<evidence type="ECO:0000313" key="1">
    <source>
        <dbReference type="EMBL" id="EPS92519.1"/>
    </source>
</evidence>
<name>S8F0G1_FOMSC</name>
<proteinExistence type="predicted"/>
<dbReference type="HOGENOM" id="CLU_1302292_0_0_1"/>
<feature type="non-terminal residue" evidence="1">
    <location>
        <position position="1"/>
    </location>
</feature>
<dbReference type="EMBL" id="KE504513">
    <property type="protein sequence ID" value="EPS92519.1"/>
    <property type="molecule type" value="Genomic_DNA"/>
</dbReference>